<dbReference type="EMBL" id="MHSK01000035">
    <property type="protein sequence ID" value="OHA41375.1"/>
    <property type="molecule type" value="Genomic_DNA"/>
</dbReference>
<evidence type="ECO:0000259" key="1">
    <source>
        <dbReference type="PROSITE" id="PS50011"/>
    </source>
</evidence>
<dbReference type="Pfam" id="PF01636">
    <property type="entry name" value="APH"/>
    <property type="match status" value="1"/>
</dbReference>
<dbReference type="InterPro" id="IPR000719">
    <property type="entry name" value="Prot_kinase_dom"/>
</dbReference>
<gene>
    <name evidence="2" type="ORF">A3G52_05000</name>
</gene>
<reference evidence="2 3" key="1">
    <citation type="journal article" date="2016" name="Nat. Commun.">
        <title>Thousands of microbial genomes shed light on interconnected biogeochemical processes in an aquifer system.</title>
        <authorList>
            <person name="Anantharaman K."/>
            <person name="Brown C.T."/>
            <person name="Hug L.A."/>
            <person name="Sharon I."/>
            <person name="Castelle C.J."/>
            <person name="Probst A.J."/>
            <person name="Thomas B.C."/>
            <person name="Singh A."/>
            <person name="Wilkins M.J."/>
            <person name="Karaoz U."/>
            <person name="Brodie E.L."/>
            <person name="Williams K.H."/>
            <person name="Hubbard S.S."/>
            <person name="Banfield J.F."/>
        </authorList>
    </citation>
    <scope>NUCLEOTIDE SEQUENCE [LARGE SCALE GENOMIC DNA]</scope>
</reference>
<dbReference type="Gene3D" id="3.30.200.20">
    <property type="entry name" value="Phosphorylase Kinase, domain 1"/>
    <property type="match status" value="1"/>
</dbReference>
<dbReference type="SUPFAM" id="SSF56112">
    <property type="entry name" value="Protein kinase-like (PK-like)"/>
    <property type="match status" value="1"/>
</dbReference>
<comment type="caution">
    <text evidence="2">The sequence shown here is derived from an EMBL/GenBank/DDBJ whole genome shotgun (WGS) entry which is preliminary data.</text>
</comment>
<feature type="domain" description="Protein kinase" evidence="1">
    <location>
        <begin position="1"/>
        <end position="303"/>
    </location>
</feature>
<dbReference type="PANTHER" id="PTHR21310">
    <property type="entry name" value="AMINOGLYCOSIDE PHOSPHOTRANSFERASE-RELATED-RELATED"/>
    <property type="match status" value="1"/>
</dbReference>
<dbReference type="PROSITE" id="PS50011">
    <property type="entry name" value="PROTEIN_KINASE_DOM"/>
    <property type="match status" value="1"/>
</dbReference>
<dbReference type="GO" id="GO:0004672">
    <property type="term" value="F:protein kinase activity"/>
    <property type="evidence" value="ECO:0007669"/>
    <property type="project" value="InterPro"/>
</dbReference>
<dbReference type="AlphaFoldDB" id="A0A1G2NZ52"/>
<organism evidence="2 3">
    <name type="scientific">Candidatus Taylorbacteria bacterium RIFCSPLOWO2_12_FULL_43_20</name>
    <dbReference type="NCBI Taxonomy" id="1802332"/>
    <lineage>
        <taxon>Bacteria</taxon>
        <taxon>Candidatus Tayloriibacteriota</taxon>
    </lineage>
</organism>
<name>A0A1G2NZ52_9BACT</name>
<dbReference type="Gene3D" id="3.90.1200.10">
    <property type="match status" value="1"/>
</dbReference>
<accession>A0A1G2NZ52</accession>
<dbReference type="InterPro" id="IPR011009">
    <property type="entry name" value="Kinase-like_dom_sf"/>
</dbReference>
<dbReference type="GO" id="GO:0005524">
    <property type="term" value="F:ATP binding"/>
    <property type="evidence" value="ECO:0007669"/>
    <property type="project" value="InterPro"/>
</dbReference>
<proteinExistence type="predicted"/>
<evidence type="ECO:0000313" key="3">
    <source>
        <dbReference type="Proteomes" id="UP000177269"/>
    </source>
</evidence>
<dbReference type="Proteomes" id="UP000177269">
    <property type="component" value="Unassembled WGS sequence"/>
</dbReference>
<dbReference type="InterPro" id="IPR002575">
    <property type="entry name" value="Aminoglycoside_PTrfase"/>
</dbReference>
<sequence length="303" mass="35380">MEILIFADVTVAKKVLKDLYPTAAKIDLVEHGYDNVVGLVDRTYAVRFPRNENAYARSKYEREVLAELGGITSVNIPKVLGDGDSPPYMITGFLEGKHYSLAEIRNFSEQEQINFGKKVAVFAYEMHARLSIEETLKLRKQFGLDKLEEEPWDRYLRKMVFEYKFPTDYQTELAKKYYSLWQELHTETDLVVVHDDLHNENMIFDNKELVGVLDFGDTNIGSPEQEFRQLYRINDRVLTAAIEKYQELTGRTLDIRASRTWAIVQELAAYSERLSKEDRVHPSFLRAMRNLNTWLPDGEWKYS</sequence>
<protein>
    <recommendedName>
        <fullName evidence="1">Protein kinase domain-containing protein</fullName>
    </recommendedName>
</protein>
<dbReference type="InterPro" id="IPR051678">
    <property type="entry name" value="AGP_Transferase"/>
</dbReference>
<evidence type="ECO:0000313" key="2">
    <source>
        <dbReference type="EMBL" id="OHA41375.1"/>
    </source>
</evidence>